<feature type="transmembrane region" description="Helical" evidence="1">
    <location>
        <begin position="109"/>
        <end position="130"/>
    </location>
</feature>
<proteinExistence type="predicted"/>
<sequence length="134" mass="15383">MDFNQVDIHYLIAAICVITGALVFYSIGVWGERIQKKLKFWHISFFLLGLVCDAVGTGLMKNIAHMTGLHDELHTVTGIIAILLMFVHAMWAIWVYVKGSPKAKMHFNRFSIVVWCIWLIPYFIGMYLGMSIHH</sequence>
<dbReference type="EMBL" id="JACRTF010000001">
    <property type="protein sequence ID" value="MBC8595090.1"/>
    <property type="molecule type" value="Genomic_DNA"/>
</dbReference>
<gene>
    <name evidence="2" type="ORF">H8744_17915</name>
</gene>
<organism evidence="2 3">
    <name type="scientific">Jilunia laotingensis</name>
    <dbReference type="NCBI Taxonomy" id="2763675"/>
    <lineage>
        <taxon>Bacteria</taxon>
        <taxon>Pseudomonadati</taxon>
        <taxon>Bacteroidota</taxon>
        <taxon>Bacteroidia</taxon>
        <taxon>Bacteroidales</taxon>
        <taxon>Bacteroidaceae</taxon>
        <taxon>Jilunia</taxon>
    </lineage>
</organism>
<keyword evidence="3" id="KW-1185">Reference proteome</keyword>
<protein>
    <submittedName>
        <fullName evidence="2">TIGR03987 family protein</fullName>
    </submittedName>
</protein>
<feature type="transmembrane region" description="Helical" evidence="1">
    <location>
        <begin position="43"/>
        <end position="64"/>
    </location>
</feature>
<dbReference type="Proteomes" id="UP000651085">
    <property type="component" value="Unassembled WGS sequence"/>
</dbReference>
<reference evidence="2" key="1">
    <citation type="submission" date="2020-08" db="EMBL/GenBank/DDBJ databases">
        <title>Genome public.</title>
        <authorList>
            <person name="Liu C."/>
            <person name="Sun Q."/>
        </authorList>
    </citation>
    <scope>NUCLEOTIDE SEQUENCE</scope>
    <source>
        <strain evidence="2">N12</strain>
    </source>
</reference>
<feature type="transmembrane region" description="Helical" evidence="1">
    <location>
        <begin position="12"/>
        <end position="31"/>
    </location>
</feature>
<dbReference type="RefSeq" id="WP_262436162.1">
    <property type="nucleotide sequence ID" value="NZ_JACRTF010000001.1"/>
</dbReference>
<comment type="caution">
    <text evidence="2">The sequence shown here is derived from an EMBL/GenBank/DDBJ whole genome shotgun (WGS) entry which is preliminary data.</text>
</comment>
<dbReference type="InterPro" id="IPR023813">
    <property type="entry name" value="HsmA-like"/>
</dbReference>
<name>A0A926FB35_9BACT</name>
<accession>A0A926FB35</accession>
<evidence type="ECO:0000313" key="3">
    <source>
        <dbReference type="Proteomes" id="UP000651085"/>
    </source>
</evidence>
<feature type="transmembrane region" description="Helical" evidence="1">
    <location>
        <begin position="76"/>
        <end position="97"/>
    </location>
</feature>
<dbReference type="NCBIfam" id="TIGR03987">
    <property type="entry name" value="HsmA family protein"/>
    <property type="match status" value="1"/>
</dbReference>
<dbReference type="AlphaFoldDB" id="A0A926FB35"/>
<evidence type="ECO:0000313" key="2">
    <source>
        <dbReference type="EMBL" id="MBC8595090.1"/>
    </source>
</evidence>
<keyword evidence="1" id="KW-0812">Transmembrane</keyword>
<keyword evidence="1" id="KW-1133">Transmembrane helix</keyword>
<evidence type="ECO:0000256" key="1">
    <source>
        <dbReference type="SAM" id="Phobius"/>
    </source>
</evidence>
<keyword evidence="1" id="KW-0472">Membrane</keyword>